<organism evidence="1">
    <name type="scientific">Streptomyces alkaliphilus</name>
    <dbReference type="NCBI Taxonomy" id="1472722"/>
    <lineage>
        <taxon>Bacteria</taxon>
        <taxon>Bacillati</taxon>
        <taxon>Actinomycetota</taxon>
        <taxon>Actinomycetes</taxon>
        <taxon>Kitasatosporales</taxon>
        <taxon>Streptomycetaceae</taxon>
        <taxon>Streptomyces</taxon>
    </lineage>
</organism>
<dbReference type="AlphaFoldDB" id="A0A646IKX2"/>
<feature type="non-terminal residue" evidence="1">
    <location>
        <position position="68"/>
    </location>
</feature>
<dbReference type="EMBL" id="VJYJ02001659">
    <property type="protein sequence ID" value="MQS10514.1"/>
    <property type="molecule type" value="Genomic_DNA"/>
</dbReference>
<comment type="caution">
    <text evidence="1">The sequence shown here is derived from an EMBL/GenBank/DDBJ whole genome shotgun (WGS) entry which is preliminary data.</text>
</comment>
<reference evidence="1" key="1">
    <citation type="submission" date="2019-10" db="EMBL/GenBank/DDBJ databases">
        <title>Streptomyces sp. nov., a novel actinobacterium isolated from alkaline environment.</title>
        <authorList>
            <person name="Golinska P."/>
        </authorList>
    </citation>
    <scope>NUCLEOTIDE SEQUENCE</scope>
    <source>
        <strain evidence="1">IF17</strain>
    </source>
</reference>
<accession>A0A646IKX2</accession>
<evidence type="ECO:0000313" key="1">
    <source>
        <dbReference type="EMBL" id="MQS10514.1"/>
    </source>
</evidence>
<gene>
    <name evidence="1" type="ORF">FNX48_026160</name>
</gene>
<proteinExistence type="predicted"/>
<name>A0A646IKX2_9ACTN</name>
<dbReference type="Proteomes" id="UP000315516">
    <property type="component" value="Unassembled WGS sequence"/>
</dbReference>
<protein>
    <submittedName>
        <fullName evidence="1">Uncharacterized protein</fullName>
    </submittedName>
</protein>
<sequence>MHKVITTAQHRKSEPAACGCIPAADEGHTYQSAVDASLEMTFPASDPISPGAAMYAERQLSTSLDKTD</sequence>